<gene>
    <name evidence="2" type="ORF">HMPREF9432_01197</name>
</gene>
<name>A0ABN0DQ09_9FIRM</name>
<feature type="domain" description="Schlafen AlbA-2" evidence="1">
    <location>
        <begin position="17"/>
        <end position="138"/>
    </location>
</feature>
<reference evidence="2 3" key="1">
    <citation type="submission" date="2011-08" db="EMBL/GenBank/DDBJ databases">
        <title>The Genome Sequence of Selenomonas noxia F0398.</title>
        <authorList>
            <consortium name="The Broad Institute Genome Sequencing Platform"/>
            <person name="Earl A."/>
            <person name="Ward D."/>
            <person name="Feldgarden M."/>
            <person name="Gevers D."/>
            <person name="Izard J."/>
            <person name="Ganesan A."/>
            <person name="Blanton J.M."/>
            <person name="Baranova O.V."/>
            <person name="Tanner A.C."/>
            <person name="Dewhirst F.E."/>
            <person name="Young S.K."/>
            <person name="Zeng Q."/>
            <person name="Gargeya S."/>
            <person name="Fitzgerald M."/>
            <person name="Haas B."/>
            <person name="Abouelleil A."/>
            <person name="Alvarado L."/>
            <person name="Arachchi H.M."/>
            <person name="Berlin A."/>
            <person name="Brown A."/>
            <person name="Chapman S.B."/>
            <person name="Chen Z."/>
            <person name="Dunbar C."/>
            <person name="Freedman E."/>
            <person name="Gearin G."/>
            <person name="Gellesch M."/>
            <person name="Goldberg J."/>
            <person name="Griggs A."/>
            <person name="Gujja S."/>
            <person name="Heiman D."/>
            <person name="Howarth C."/>
            <person name="Larson L."/>
            <person name="Lui A."/>
            <person name="MacDonald P.J.P."/>
            <person name="Montmayeur A."/>
            <person name="Murphy C."/>
            <person name="Neiman D."/>
            <person name="Pearson M."/>
            <person name="Priest M."/>
            <person name="Roberts A."/>
            <person name="Saif S."/>
            <person name="Shea T."/>
            <person name="Shenoy N."/>
            <person name="Sisk P."/>
            <person name="Stolte C."/>
            <person name="Sykes S."/>
            <person name="Wortman J."/>
            <person name="Nusbaum C."/>
            <person name="Birren B."/>
        </authorList>
    </citation>
    <scope>NUCLEOTIDE SEQUENCE [LARGE SCALE GENOMIC DNA]</scope>
    <source>
        <strain evidence="2 3">F0398</strain>
    </source>
</reference>
<dbReference type="PANTHER" id="PTHR30595:SF6">
    <property type="entry name" value="SCHLAFEN ALBA-2 DOMAIN-CONTAINING PROTEIN"/>
    <property type="match status" value="1"/>
</dbReference>
<evidence type="ECO:0000259" key="1">
    <source>
        <dbReference type="Pfam" id="PF04326"/>
    </source>
</evidence>
<dbReference type="Gene3D" id="3.30.565.60">
    <property type="match status" value="1"/>
</dbReference>
<accession>A0ABN0DQ09</accession>
<sequence>MENLNRLIQELCNLPSETAYVEFKHDNYTPDMIGKDISALANSAALFEKRNAYMIWGIADKTHSLIGTDKDLQTIKKGGQELENWLRSMLSPNADFEYQTTTVSEKTIGVLTISAAAAQTVTFQKEDYIRIGSYTKKLRDYPAIKAKLWDKLRNENFEARLALTDLPLATALQKLDISTYFDLLSITPPDGIENTAHPLLEDGILVKHDNGLYGISNLAAILFAKNLADFPKLLRKAIRIVQYQGNNRMEMQRDEVLQEGYAAAFEQLITYIEALLPSREVIDGALRRTIRTYPTLALRETIGNALIHQDFSLTGTGPVVEIFANRMEVTNPGTLLVDRLRIIDNPPKSRNERLASLMRRMNLCEELGTGWDKIVLTSEAAHLPAPKIELFEENTRVTLYAETPFNQLSAEDRLWACYLHACIQQTQHEQLTNHSLRTRFSLPDSSAGSISRLIKEAIQKKLIKPLDPDTAPRYMKYIPIWA</sequence>
<evidence type="ECO:0000313" key="3">
    <source>
        <dbReference type="Proteomes" id="UP000003175"/>
    </source>
</evidence>
<dbReference type="Pfam" id="PF13749">
    <property type="entry name" value="HATPase_c_4"/>
    <property type="match status" value="1"/>
</dbReference>
<dbReference type="InterPro" id="IPR038475">
    <property type="entry name" value="RecG_C_sf"/>
</dbReference>
<dbReference type="Proteomes" id="UP000003175">
    <property type="component" value="Unassembled WGS sequence"/>
</dbReference>
<evidence type="ECO:0000313" key="2">
    <source>
        <dbReference type="EMBL" id="EHG24747.1"/>
    </source>
</evidence>
<dbReference type="Pfam" id="PF04326">
    <property type="entry name" value="SLFN_AlbA_2"/>
    <property type="match status" value="1"/>
</dbReference>
<protein>
    <recommendedName>
        <fullName evidence="1">Schlafen AlbA-2 domain-containing protein</fullName>
    </recommendedName>
</protein>
<dbReference type="Gene3D" id="3.30.950.30">
    <property type="entry name" value="Schlafen, AAA domain"/>
    <property type="match status" value="1"/>
</dbReference>
<keyword evidence="3" id="KW-1185">Reference proteome</keyword>
<dbReference type="PANTHER" id="PTHR30595">
    <property type="entry name" value="GLPR-RELATED TRANSCRIPTIONAL REPRESSOR"/>
    <property type="match status" value="1"/>
</dbReference>
<dbReference type="RefSeq" id="WP_006696467.1">
    <property type="nucleotide sequence ID" value="NZ_JH376859.1"/>
</dbReference>
<proteinExistence type="predicted"/>
<dbReference type="InterPro" id="IPR007421">
    <property type="entry name" value="Schlafen_AlbA_2_dom"/>
</dbReference>
<comment type="caution">
    <text evidence="2">The sequence shown here is derived from an EMBL/GenBank/DDBJ whole genome shotgun (WGS) entry which is preliminary data.</text>
</comment>
<dbReference type="EMBL" id="ADGH01000010">
    <property type="protein sequence ID" value="EHG24747.1"/>
    <property type="molecule type" value="Genomic_DNA"/>
</dbReference>
<dbReference type="InterPro" id="IPR038461">
    <property type="entry name" value="Schlafen_AlbA_2_dom_sf"/>
</dbReference>
<organism evidence="2 3">
    <name type="scientific">Selenomonas noxia F0398</name>
    <dbReference type="NCBI Taxonomy" id="702437"/>
    <lineage>
        <taxon>Bacteria</taxon>
        <taxon>Bacillati</taxon>
        <taxon>Bacillota</taxon>
        <taxon>Negativicutes</taxon>
        <taxon>Selenomonadales</taxon>
        <taxon>Selenomonadaceae</taxon>
        <taxon>Selenomonas</taxon>
    </lineage>
</organism>